<comment type="function">
    <text evidence="7">Responsible for the coupling of flagellin expression to flagellar assembly by preventing expression of the flagellin genes when a component of the middle class of proteins is defective. It negatively regulates flagellar genes by inhibiting the activity of FliA by directly binding to FliA.</text>
</comment>
<keyword evidence="12" id="KW-1185">Reference proteome</keyword>
<keyword evidence="5" id="KW-0805">Transcription regulation</keyword>
<dbReference type="GO" id="GO:0045892">
    <property type="term" value="P:negative regulation of DNA-templated transcription"/>
    <property type="evidence" value="ECO:0007669"/>
    <property type="project" value="InterPro"/>
</dbReference>
<feature type="compositionally biased region" description="Low complexity" evidence="9">
    <location>
        <begin position="20"/>
        <end position="37"/>
    </location>
</feature>
<comment type="similarity">
    <text evidence="1">Belongs to the FlgM family.</text>
</comment>
<evidence type="ECO:0000256" key="9">
    <source>
        <dbReference type="SAM" id="MobiDB-lite"/>
    </source>
</evidence>
<sequence>MRIEPTSQQINPAFIRDESVNQVQQQQQSNKQSEQSSRAGKSDKLSISQTANSINAAASEVKSAEQFRADKVAQIKAQLESNSYDPGSRNVAEKMITQIGAFLKGASA</sequence>
<feature type="domain" description="Anti-sigma-28 factor FlgM C-terminal" evidence="10">
    <location>
        <begin position="43"/>
        <end position="96"/>
    </location>
</feature>
<evidence type="ECO:0000256" key="4">
    <source>
        <dbReference type="ARBA" id="ARBA00022795"/>
    </source>
</evidence>
<evidence type="ECO:0000256" key="6">
    <source>
        <dbReference type="ARBA" id="ARBA00023163"/>
    </source>
</evidence>
<protein>
    <recommendedName>
        <fullName evidence="2">Negative regulator of flagellin synthesis</fullName>
    </recommendedName>
    <alternativeName>
        <fullName evidence="8">Anti-sigma-28 factor</fullName>
    </alternativeName>
</protein>
<dbReference type="RefSeq" id="WP_214169937.1">
    <property type="nucleotide sequence ID" value="NZ_JAHCVJ010000001.1"/>
</dbReference>
<keyword evidence="6" id="KW-0804">Transcription</keyword>
<dbReference type="InterPro" id="IPR031316">
    <property type="entry name" value="FlgM_C"/>
</dbReference>
<feature type="compositionally biased region" description="Polar residues" evidence="9">
    <location>
        <begin position="1"/>
        <end position="11"/>
    </location>
</feature>
<evidence type="ECO:0000256" key="2">
    <source>
        <dbReference type="ARBA" id="ARBA00017823"/>
    </source>
</evidence>
<proteinExistence type="inferred from homology"/>
<gene>
    <name evidence="11" type="primary">flgM</name>
    <name evidence="11" type="ORF">KI809_02555</name>
</gene>
<keyword evidence="4" id="KW-1005">Bacterial flagellum biogenesis</keyword>
<keyword evidence="11" id="KW-0966">Cell projection</keyword>
<dbReference type="SUPFAM" id="SSF101498">
    <property type="entry name" value="Anti-sigma factor FlgM"/>
    <property type="match status" value="1"/>
</dbReference>
<evidence type="ECO:0000313" key="12">
    <source>
        <dbReference type="Proteomes" id="UP000811899"/>
    </source>
</evidence>
<keyword evidence="11" id="KW-0282">Flagellum</keyword>
<name>A0AAW4L102_9BACT</name>
<reference evidence="11 12" key="1">
    <citation type="submission" date="2021-05" db="EMBL/GenBank/DDBJ databases">
        <title>The draft genome of Geobacter pelophilus DSM 12255.</title>
        <authorList>
            <person name="Xu Z."/>
            <person name="Masuda Y."/>
            <person name="Itoh H."/>
            <person name="Senoo K."/>
        </authorList>
    </citation>
    <scope>NUCLEOTIDE SEQUENCE [LARGE SCALE GENOMIC DNA]</scope>
    <source>
        <strain evidence="11 12">DSM 12255</strain>
    </source>
</reference>
<evidence type="ECO:0000256" key="3">
    <source>
        <dbReference type="ARBA" id="ARBA00022491"/>
    </source>
</evidence>
<evidence type="ECO:0000256" key="1">
    <source>
        <dbReference type="ARBA" id="ARBA00005322"/>
    </source>
</evidence>
<dbReference type="Pfam" id="PF04316">
    <property type="entry name" value="FlgM"/>
    <property type="match status" value="1"/>
</dbReference>
<evidence type="ECO:0000256" key="5">
    <source>
        <dbReference type="ARBA" id="ARBA00023015"/>
    </source>
</evidence>
<organism evidence="11 12">
    <name type="scientific">Geoanaerobacter pelophilus</name>
    <dbReference type="NCBI Taxonomy" id="60036"/>
    <lineage>
        <taxon>Bacteria</taxon>
        <taxon>Pseudomonadati</taxon>
        <taxon>Thermodesulfobacteriota</taxon>
        <taxon>Desulfuromonadia</taxon>
        <taxon>Geobacterales</taxon>
        <taxon>Geobacteraceae</taxon>
        <taxon>Geoanaerobacter</taxon>
    </lineage>
</organism>
<evidence type="ECO:0000256" key="7">
    <source>
        <dbReference type="ARBA" id="ARBA00024739"/>
    </source>
</evidence>
<accession>A0AAW4L102</accession>
<feature type="region of interest" description="Disordered" evidence="9">
    <location>
        <begin position="1"/>
        <end position="47"/>
    </location>
</feature>
<dbReference type="InterPro" id="IPR035890">
    <property type="entry name" value="Anti-sigma-28_factor_FlgM_sf"/>
</dbReference>
<keyword evidence="3" id="KW-0678">Repressor</keyword>
<keyword evidence="11" id="KW-0969">Cilium</keyword>
<evidence type="ECO:0000313" key="11">
    <source>
        <dbReference type="EMBL" id="MBT0663170.1"/>
    </source>
</evidence>
<evidence type="ECO:0000259" key="10">
    <source>
        <dbReference type="Pfam" id="PF04316"/>
    </source>
</evidence>
<dbReference type="EMBL" id="JAHCVJ010000001">
    <property type="protein sequence ID" value="MBT0663170.1"/>
    <property type="molecule type" value="Genomic_DNA"/>
</dbReference>
<dbReference type="InterPro" id="IPR007412">
    <property type="entry name" value="FlgM"/>
</dbReference>
<evidence type="ECO:0000256" key="8">
    <source>
        <dbReference type="ARBA" id="ARBA00030117"/>
    </source>
</evidence>
<dbReference type="AlphaFoldDB" id="A0AAW4L102"/>
<comment type="caution">
    <text evidence="11">The sequence shown here is derived from an EMBL/GenBank/DDBJ whole genome shotgun (WGS) entry which is preliminary data.</text>
</comment>
<dbReference type="GO" id="GO:0044781">
    <property type="term" value="P:bacterial-type flagellum organization"/>
    <property type="evidence" value="ECO:0007669"/>
    <property type="project" value="UniProtKB-KW"/>
</dbReference>
<dbReference type="NCBIfam" id="TIGR03824">
    <property type="entry name" value="FlgM_jcvi"/>
    <property type="match status" value="1"/>
</dbReference>
<dbReference type="Proteomes" id="UP000811899">
    <property type="component" value="Unassembled WGS sequence"/>
</dbReference>